<name>A0A183BZE9_GLOPA</name>
<feature type="compositionally biased region" description="Polar residues" evidence="1">
    <location>
        <begin position="81"/>
        <end position="103"/>
    </location>
</feature>
<reference evidence="3" key="2">
    <citation type="submission" date="2014-05" db="EMBL/GenBank/DDBJ databases">
        <title>The genome and life-stage specific transcriptomes of Globodera pallida elucidate key aspects of plant parasitism by a cyst nematode.</title>
        <authorList>
            <person name="Cotton J.A."/>
            <person name="Lilley C.J."/>
            <person name="Jones L.M."/>
            <person name="Kikuchi T."/>
            <person name="Reid A.J."/>
            <person name="Thorpe P."/>
            <person name="Tsai I.J."/>
            <person name="Beasley H."/>
            <person name="Blok V."/>
            <person name="Cock P.J.A."/>
            <person name="Van den Akker S.E."/>
            <person name="Holroyd N."/>
            <person name="Hunt M."/>
            <person name="Mantelin S."/>
            <person name="Naghra H."/>
            <person name="Pain A."/>
            <person name="Palomares-Rius J.E."/>
            <person name="Zarowiecki M."/>
            <person name="Berriman M."/>
            <person name="Jones J.T."/>
            <person name="Urwin P.E."/>
        </authorList>
    </citation>
    <scope>NUCLEOTIDE SEQUENCE [LARGE SCALE GENOMIC DNA]</scope>
    <source>
        <strain evidence="3">Lindley</strain>
    </source>
</reference>
<feature type="compositionally biased region" description="Polar residues" evidence="1">
    <location>
        <begin position="34"/>
        <end position="68"/>
    </location>
</feature>
<keyword evidence="2" id="KW-0732">Signal</keyword>
<feature type="signal peptide" evidence="2">
    <location>
        <begin position="1"/>
        <end position="22"/>
    </location>
</feature>
<keyword evidence="3" id="KW-1185">Reference proteome</keyword>
<feature type="compositionally biased region" description="Polar residues" evidence="1">
    <location>
        <begin position="139"/>
        <end position="181"/>
    </location>
</feature>
<reference evidence="3" key="1">
    <citation type="submission" date="2013-12" db="EMBL/GenBank/DDBJ databases">
        <authorList>
            <person name="Aslett M."/>
        </authorList>
    </citation>
    <scope>NUCLEOTIDE SEQUENCE [LARGE SCALE GENOMIC DNA]</scope>
    <source>
        <strain evidence="3">Lindley</strain>
    </source>
</reference>
<sequence>MRRPSVVLVLFAILGLFACCAAVGSGRSWWPKRTATTTSRQDQAEGSNTRQTTEAAPTCQQRQSTNFDQSHHPQHVPSYNPHMSNIPQSTNFTHAPSLNTVQPRTKPKRSRLSRKQPPTVIQTDLTNFKARVQELTAMRESSTTTAGGNTQWTNPAGSANRSQNFQSQQTDGGWPNTNFFNPNHPKH</sequence>
<proteinExistence type="predicted"/>
<accession>A0A183BZE9</accession>
<protein>
    <submittedName>
        <fullName evidence="4">VQ domain-containing protein</fullName>
    </submittedName>
</protein>
<dbReference type="AlphaFoldDB" id="A0A183BZE9"/>
<dbReference type="PROSITE" id="PS51257">
    <property type="entry name" value="PROKAR_LIPOPROTEIN"/>
    <property type="match status" value="1"/>
</dbReference>
<organism evidence="3 4">
    <name type="scientific">Globodera pallida</name>
    <name type="common">Potato cyst nematode worm</name>
    <name type="synonym">Heterodera pallida</name>
    <dbReference type="NCBI Taxonomy" id="36090"/>
    <lineage>
        <taxon>Eukaryota</taxon>
        <taxon>Metazoa</taxon>
        <taxon>Ecdysozoa</taxon>
        <taxon>Nematoda</taxon>
        <taxon>Chromadorea</taxon>
        <taxon>Rhabditida</taxon>
        <taxon>Tylenchina</taxon>
        <taxon>Tylenchomorpha</taxon>
        <taxon>Tylenchoidea</taxon>
        <taxon>Heteroderidae</taxon>
        <taxon>Heteroderinae</taxon>
        <taxon>Globodera</taxon>
    </lineage>
</organism>
<evidence type="ECO:0000313" key="3">
    <source>
        <dbReference type="Proteomes" id="UP000050741"/>
    </source>
</evidence>
<feature type="chain" id="PRO_5008146870" evidence="2">
    <location>
        <begin position="23"/>
        <end position="187"/>
    </location>
</feature>
<evidence type="ECO:0000256" key="2">
    <source>
        <dbReference type="SAM" id="SignalP"/>
    </source>
</evidence>
<dbReference type="WBParaSite" id="GPLIN_000599000">
    <property type="protein sequence ID" value="GPLIN_000599000"/>
    <property type="gene ID" value="GPLIN_000599000"/>
</dbReference>
<evidence type="ECO:0000256" key="1">
    <source>
        <dbReference type="SAM" id="MobiDB-lite"/>
    </source>
</evidence>
<dbReference type="Proteomes" id="UP000050741">
    <property type="component" value="Unassembled WGS sequence"/>
</dbReference>
<evidence type="ECO:0000313" key="4">
    <source>
        <dbReference type="WBParaSite" id="GPLIN_000599000"/>
    </source>
</evidence>
<feature type="region of interest" description="Disordered" evidence="1">
    <location>
        <begin position="33"/>
        <end position="119"/>
    </location>
</feature>
<feature type="region of interest" description="Disordered" evidence="1">
    <location>
        <begin position="139"/>
        <end position="187"/>
    </location>
</feature>
<reference evidence="4" key="3">
    <citation type="submission" date="2016-06" db="UniProtKB">
        <authorList>
            <consortium name="WormBaseParasite"/>
        </authorList>
    </citation>
    <scope>IDENTIFICATION</scope>
</reference>
<feature type="compositionally biased region" description="Basic residues" evidence="1">
    <location>
        <begin position="105"/>
        <end position="114"/>
    </location>
</feature>